<name>A0A521AG38_9FLAO</name>
<gene>
    <name evidence="1" type="ORF">SAMN06265220_101120</name>
</gene>
<keyword evidence="2" id="KW-1185">Reference proteome</keyword>
<dbReference type="PROSITE" id="PS51257">
    <property type="entry name" value="PROKAR_LIPOPROTEIN"/>
    <property type="match status" value="1"/>
</dbReference>
<dbReference type="Proteomes" id="UP000319267">
    <property type="component" value="Unassembled WGS sequence"/>
</dbReference>
<evidence type="ECO:0000313" key="1">
    <source>
        <dbReference type="EMBL" id="SMO33785.1"/>
    </source>
</evidence>
<reference evidence="1 2" key="1">
    <citation type="submission" date="2017-05" db="EMBL/GenBank/DDBJ databases">
        <authorList>
            <person name="Varghese N."/>
            <person name="Submissions S."/>
        </authorList>
    </citation>
    <scope>NUCLEOTIDE SEQUENCE [LARGE SCALE GENOMIC DNA]</scope>
    <source>
        <strain evidence="1 2">DSM 29982</strain>
    </source>
</reference>
<accession>A0A521AG38</accession>
<dbReference type="OrthoDB" id="1441720at2"/>
<proteinExistence type="predicted"/>
<organism evidence="1 2">
    <name type="scientific">Flavobacterium nitrogenifigens</name>
    <dbReference type="NCBI Taxonomy" id="1617283"/>
    <lineage>
        <taxon>Bacteria</taxon>
        <taxon>Pseudomonadati</taxon>
        <taxon>Bacteroidota</taxon>
        <taxon>Flavobacteriia</taxon>
        <taxon>Flavobacteriales</taxon>
        <taxon>Flavobacteriaceae</taxon>
        <taxon>Flavobacterium</taxon>
    </lineage>
</organism>
<evidence type="ECO:0008006" key="3">
    <source>
        <dbReference type="Google" id="ProtNLM"/>
    </source>
</evidence>
<dbReference type="EMBL" id="FXTQ01000001">
    <property type="protein sequence ID" value="SMO33785.1"/>
    <property type="molecule type" value="Genomic_DNA"/>
</dbReference>
<sequence length="178" mass="20263">MKKILFILISLLAISCSNDDKTPQTDKTSINLVTGVDFRQTTDDMGLKLGNPNTFVKNKFIIYPNPARNNNNLYISAQENITAIWLVPATPEKIYQSVDFSTILNSSLYSEQSIISSSKLSLNELATNNPKLDIKTLTTGYYKIFVKIGGLIYWDNLYVYTDAEDNEEHFNTLKNFWK</sequence>
<protein>
    <recommendedName>
        <fullName evidence="3">Lipoprotein</fullName>
    </recommendedName>
</protein>
<dbReference type="AlphaFoldDB" id="A0A521AG38"/>
<dbReference type="RefSeq" id="WP_111377860.1">
    <property type="nucleotide sequence ID" value="NZ_CP043612.1"/>
</dbReference>
<evidence type="ECO:0000313" key="2">
    <source>
        <dbReference type="Proteomes" id="UP000319267"/>
    </source>
</evidence>